<feature type="compositionally biased region" description="Low complexity" evidence="1">
    <location>
        <begin position="378"/>
        <end position="395"/>
    </location>
</feature>
<feature type="region of interest" description="Disordered" evidence="1">
    <location>
        <begin position="1"/>
        <end position="26"/>
    </location>
</feature>
<gene>
    <name evidence="2" type="ORF">E4U09_004868</name>
</gene>
<feature type="compositionally biased region" description="Basic and acidic residues" evidence="1">
    <location>
        <begin position="361"/>
        <end position="370"/>
    </location>
</feature>
<feature type="region of interest" description="Disordered" evidence="1">
    <location>
        <begin position="98"/>
        <end position="143"/>
    </location>
</feature>
<evidence type="ECO:0008006" key="4">
    <source>
        <dbReference type="Google" id="ProtNLM"/>
    </source>
</evidence>
<feature type="compositionally biased region" description="Acidic residues" evidence="1">
    <location>
        <begin position="531"/>
        <end position="554"/>
    </location>
</feature>
<sequence length="612" mass="68490">MTADSSSPLKSDPSRSTAPDTSDSCNAHTRLHITPLDQDLLKVVLPASVLPQARNISLHTLETFPEKRYGYVDLPEADAEKLRKRLNGTTFKGVKMRIEKARPMPVQEPEDAEAAAAADARKDRKKRKTEEARDGNSKRRRDLNVVEGVLLKDRKVKRGWTESTDSKVRSKRSKDKHADKDKDKEKEKHKTKRLKSKYTDQDECLLKTRLPPNVAANLPASEAHKKKKTKNKSLARQITVHEFERTTTFPSFLKHVVPERTGKEPVEFVQGKGWVDEDGALVEAVQCKDRRGDVRGESKKKKEKKGKKQKAEIIESDSDEDDTSSSGTSPDEDEDDNEDRDADMSVADTPPTDSAIASPQKETRPLRKDPVPTSTRPSSSSSSSSSSASSSASSTSDDDDDDDDDDTPENQPQSQQEQEQDQEHQTNLTLDIPTTKTPHPLEALYKRETTTTTTATTTPAQAPTPFSFFAHDPEESPNSPEPHTAAVPAPAPTTPYTRQDLEYRNLRSAAPTPDTANPARRRAFWAPLDHDQEEDYEEDYNEEDQDEEEGEGTGEGEGGAGKGDAQRGEAGDFQSWFWQNRRDLNQAWMNRRKTAAKERRHRENKARASKAI</sequence>
<feature type="compositionally biased region" description="Basic residues" evidence="1">
    <location>
        <begin position="590"/>
        <end position="612"/>
    </location>
</feature>
<feature type="region of interest" description="Disordered" evidence="1">
    <location>
        <begin position="215"/>
        <end position="234"/>
    </location>
</feature>
<feature type="region of interest" description="Disordered" evidence="1">
    <location>
        <begin position="159"/>
        <end position="203"/>
    </location>
</feature>
<proteinExistence type="predicted"/>
<dbReference type="Proteomes" id="UP000707071">
    <property type="component" value="Unassembled WGS sequence"/>
</dbReference>
<feature type="compositionally biased region" description="Basic residues" evidence="1">
    <location>
        <begin position="298"/>
        <end position="308"/>
    </location>
</feature>
<evidence type="ECO:0000313" key="2">
    <source>
        <dbReference type="EMBL" id="KAG6303805.1"/>
    </source>
</evidence>
<dbReference type="AlphaFoldDB" id="A0A9P7QR99"/>
<feature type="compositionally biased region" description="Polar residues" evidence="1">
    <location>
        <begin position="17"/>
        <end position="26"/>
    </location>
</feature>
<feature type="compositionally biased region" description="Basic residues" evidence="1">
    <location>
        <begin position="224"/>
        <end position="233"/>
    </location>
</feature>
<evidence type="ECO:0000256" key="1">
    <source>
        <dbReference type="SAM" id="MobiDB-lite"/>
    </source>
</evidence>
<feature type="region of interest" description="Disordered" evidence="1">
    <location>
        <begin position="288"/>
        <end position="612"/>
    </location>
</feature>
<feature type="compositionally biased region" description="Basic and acidic residues" evidence="1">
    <location>
        <begin position="176"/>
        <end position="188"/>
    </location>
</feature>
<feature type="compositionally biased region" description="Low complexity" evidence="1">
    <location>
        <begin position="1"/>
        <end position="16"/>
    </location>
</feature>
<name>A0A9P7QR99_9HYPO</name>
<protein>
    <recommendedName>
        <fullName evidence="4">RRM domain-containing protein</fullName>
    </recommendedName>
</protein>
<feature type="compositionally biased region" description="Acidic residues" evidence="1">
    <location>
        <begin position="314"/>
        <end position="323"/>
    </location>
</feature>
<accession>A0A9P7QR99</accession>
<feature type="compositionally biased region" description="Acidic residues" evidence="1">
    <location>
        <begin position="396"/>
        <end position="408"/>
    </location>
</feature>
<dbReference type="EMBL" id="SRRH01000004">
    <property type="protein sequence ID" value="KAG6303805.1"/>
    <property type="molecule type" value="Genomic_DNA"/>
</dbReference>
<feature type="compositionally biased region" description="Acidic residues" evidence="1">
    <location>
        <begin position="330"/>
        <end position="341"/>
    </location>
</feature>
<keyword evidence="3" id="KW-1185">Reference proteome</keyword>
<feature type="compositionally biased region" description="Polar residues" evidence="1">
    <location>
        <begin position="426"/>
        <end position="437"/>
    </location>
</feature>
<feature type="compositionally biased region" description="Basic and acidic residues" evidence="1">
    <location>
        <begin position="288"/>
        <end position="297"/>
    </location>
</feature>
<organism evidence="2 3">
    <name type="scientific">Claviceps aff. purpurea</name>
    <dbReference type="NCBI Taxonomy" id="1967640"/>
    <lineage>
        <taxon>Eukaryota</taxon>
        <taxon>Fungi</taxon>
        <taxon>Dikarya</taxon>
        <taxon>Ascomycota</taxon>
        <taxon>Pezizomycotina</taxon>
        <taxon>Sordariomycetes</taxon>
        <taxon>Hypocreomycetidae</taxon>
        <taxon>Hypocreales</taxon>
        <taxon>Clavicipitaceae</taxon>
        <taxon>Claviceps</taxon>
    </lineage>
</organism>
<feature type="compositionally biased region" description="Low complexity" evidence="1">
    <location>
        <begin position="450"/>
        <end position="465"/>
    </location>
</feature>
<evidence type="ECO:0000313" key="3">
    <source>
        <dbReference type="Proteomes" id="UP000707071"/>
    </source>
</evidence>
<comment type="caution">
    <text evidence="2">The sequence shown here is derived from an EMBL/GenBank/DDBJ whole genome shotgun (WGS) entry which is preliminary data.</text>
</comment>
<reference evidence="2 3" key="1">
    <citation type="journal article" date="2020" name="bioRxiv">
        <title>Whole genome comparisons of ergot fungi reveals the divergence and evolution of species within the genus Claviceps are the result of varying mechanisms driving genome evolution and host range expansion.</title>
        <authorList>
            <person name="Wyka S.A."/>
            <person name="Mondo S.J."/>
            <person name="Liu M."/>
            <person name="Dettman J."/>
            <person name="Nalam V."/>
            <person name="Broders K.D."/>
        </authorList>
    </citation>
    <scope>NUCLEOTIDE SEQUENCE [LARGE SCALE GENOMIC DNA]</scope>
    <source>
        <strain evidence="2 3">Clav52</strain>
    </source>
</reference>
<feature type="compositionally biased region" description="Basic and acidic residues" evidence="1">
    <location>
        <begin position="128"/>
        <end position="137"/>
    </location>
</feature>